<protein>
    <recommendedName>
        <fullName evidence="2">magnesium chelatase</fullName>
        <ecNumber evidence="2">6.6.1.1</ecNumber>
    </recommendedName>
</protein>
<keyword evidence="6" id="KW-0067">ATP-binding</keyword>
<organism evidence="12 13">
    <name type="scientific">Haematococcus lacustris</name>
    <name type="common">Green alga</name>
    <name type="synonym">Haematococcus pluvialis</name>
    <dbReference type="NCBI Taxonomy" id="44745"/>
    <lineage>
        <taxon>Eukaryota</taxon>
        <taxon>Viridiplantae</taxon>
        <taxon>Chlorophyta</taxon>
        <taxon>core chlorophytes</taxon>
        <taxon>Chlorophyceae</taxon>
        <taxon>CS clade</taxon>
        <taxon>Chlamydomonadales</taxon>
        <taxon>Haematococcaceae</taxon>
        <taxon>Haematococcus</taxon>
    </lineage>
</organism>
<keyword evidence="4" id="KW-0436">Ligase</keyword>
<dbReference type="Proteomes" id="UP000485058">
    <property type="component" value="Unassembled WGS sequence"/>
</dbReference>
<dbReference type="GO" id="GO:0005524">
    <property type="term" value="F:ATP binding"/>
    <property type="evidence" value="ECO:0007669"/>
    <property type="project" value="UniProtKB-KW"/>
</dbReference>
<evidence type="ECO:0000313" key="13">
    <source>
        <dbReference type="Proteomes" id="UP000485058"/>
    </source>
</evidence>
<comment type="catalytic activity">
    <reaction evidence="9">
        <text>protoporphyrin IX + Mg(2+) + ATP + H2O = Mg-protoporphyrin IX + ADP + phosphate + 3 H(+)</text>
        <dbReference type="Rhea" id="RHEA:13961"/>
        <dbReference type="ChEBI" id="CHEBI:15377"/>
        <dbReference type="ChEBI" id="CHEBI:15378"/>
        <dbReference type="ChEBI" id="CHEBI:18420"/>
        <dbReference type="ChEBI" id="CHEBI:30616"/>
        <dbReference type="ChEBI" id="CHEBI:43474"/>
        <dbReference type="ChEBI" id="CHEBI:57306"/>
        <dbReference type="ChEBI" id="CHEBI:60492"/>
        <dbReference type="ChEBI" id="CHEBI:456216"/>
        <dbReference type="EC" id="6.6.1.1"/>
    </reaction>
</comment>
<comment type="similarity">
    <text evidence="1">Belongs to the Mg-chelatase subunit H family.</text>
</comment>
<keyword evidence="13" id="KW-1185">Reference proteome</keyword>
<evidence type="ECO:0000256" key="3">
    <source>
        <dbReference type="ARBA" id="ARBA00022531"/>
    </source>
</evidence>
<dbReference type="GO" id="GO:0015995">
    <property type="term" value="P:chlorophyll biosynthetic process"/>
    <property type="evidence" value="ECO:0007669"/>
    <property type="project" value="UniProtKB-KW"/>
</dbReference>
<dbReference type="GO" id="GO:0015979">
    <property type="term" value="P:photosynthesis"/>
    <property type="evidence" value="ECO:0007669"/>
    <property type="project" value="UniProtKB-KW"/>
</dbReference>
<proteinExistence type="inferred from homology"/>
<dbReference type="EMBL" id="BLLF01003833">
    <property type="protein sequence ID" value="GFH28327.1"/>
    <property type="molecule type" value="Genomic_DNA"/>
</dbReference>
<evidence type="ECO:0000256" key="7">
    <source>
        <dbReference type="ARBA" id="ARBA00023171"/>
    </source>
</evidence>
<sequence>MAPGAGGEKKGPPPVVKKLLSLFGSQREEDKMVGYLAFLKVGPALLKWVPGKQAGDLRTWLTTYSYWNQGGLTNVVSMFLYLINAVIAPLPASLTSPAAAPSGSPGGHGAAAGGAGRAVGAAAAAVMSAPIETPSLGCLHPLYAEGQAYFASPAEYMRWYNQHGPLRGTGAPVVGVLLYRKHVITQQQYITQLITLMEQEGVLPLPIFINGVEAHTVVRDLLTSRSEQQALARGVTGGISPTLSRDAVPVDAVVSTIGFPLSVVLYSLPELDGAIDTVPLGGLVGDAIYLVPERVKKMAGRIRAWVSLRRKAAHERRVAILLYGFPPGVGATGTAALLNVPKSLQALLAALKSEGYDLGHLDLAAFDGEQLVAALSGQAEQRAVSRGATGCWIDPRLSQAAYCPLAVGVNALGVGPAADWGLRPGAAEVDSQQLK</sequence>
<dbReference type="Pfam" id="PF11965">
    <property type="entry name" value="DUF3479"/>
    <property type="match status" value="1"/>
</dbReference>
<name>A0A6A0A7T7_HAELA</name>
<dbReference type="InterPro" id="IPR022571">
    <property type="entry name" value="Mg_chelatase_H_N"/>
</dbReference>
<keyword evidence="7" id="KW-0149">Chlorophyll biosynthesis</keyword>
<dbReference type="AlphaFoldDB" id="A0A6A0A7T7"/>
<accession>A0A6A0A7T7</accession>
<evidence type="ECO:0000259" key="11">
    <source>
        <dbReference type="Pfam" id="PF11965"/>
    </source>
</evidence>
<comment type="caution">
    <text evidence="12">The sequence shown here is derived from an EMBL/GenBank/DDBJ whole genome shotgun (WGS) entry which is preliminary data.</text>
</comment>
<evidence type="ECO:0000259" key="10">
    <source>
        <dbReference type="Pfam" id="PF02514"/>
    </source>
</evidence>
<dbReference type="InterPro" id="IPR003672">
    <property type="entry name" value="CobN/Mg_chltase"/>
</dbReference>
<feature type="non-terminal residue" evidence="12">
    <location>
        <position position="1"/>
    </location>
</feature>
<evidence type="ECO:0000256" key="1">
    <source>
        <dbReference type="ARBA" id="ARBA00010851"/>
    </source>
</evidence>
<evidence type="ECO:0000256" key="8">
    <source>
        <dbReference type="ARBA" id="ARBA00023444"/>
    </source>
</evidence>
<feature type="domain" description="CobN/magnesium chelatase" evidence="10">
    <location>
        <begin position="64"/>
        <end position="262"/>
    </location>
</feature>
<feature type="domain" description="Magnesium chelatase subunit H N-terminal" evidence="11">
    <location>
        <begin position="11"/>
        <end position="61"/>
    </location>
</feature>
<reference evidence="12 13" key="1">
    <citation type="submission" date="2020-02" db="EMBL/GenBank/DDBJ databases">
        <title>Draft genome sequence of Haematococcus lacustris strain NIES-144.</title>
        <authorList>
            <person name="Morimoto D."/>
            <person name="Nakagawa S."/>
            <person name="Yoshida T."/>
            <person name="Sawayama S."/>
        </authorList>
    </citation>
    <scope>NUCLEOTIDE SEQUENCE [LARGE SCALE GENOMIC DNA]</scope>
    <source>
        <strain evidence="12 13">NIES-144</strain>
    </source>
</reference>
<feature type="non-terminal residue" evidence="12">
    <location>
        <position position="435"/>
    </location>
</feature>
<feature type="domain" description="CobN/magnesium chelatase" evidence="10">
    <location>
        <begin position="265"/>
        <end position="381"/>
    </location>
</feature>
<dbReference type="EC" id="6.6.1.1" evidence="2"/>
<keyword evidence="5" id="KW-0547">Nucleotide-binding</keyword>
<dbReference type="PANTHER" id="PTHR44119:SF1">
    <property type="entry name" value="MAGNESIUM-CHELATASE SUBUNIT CHLH, CHLOROPLASTIC"/>
    <property type="match status" value="1"/>
</dbReference>
<gene>
    <name evidence="12" type="ORF">HaLaN_26802</name>
</gene>
<evidence type="ECO:0000256" key="5">
    <source>
        <dbReference type="ARBA" id="ARBA00022741"/>
    </source>
</evidence>
<evidence type="ECO:0000256" key="4">
    <source>
        <dbReference type="ARBA" id="ARBA00022598"/>
    </source>
</evidence>
<comment type="pathway">
    <text evidence="8">Porphyrin-containing compound metabolism.</text>
</comment>
<evidence type="ECO:0000256" key="6">
    <source>
        <dbReference type="ARBA" id="ARBA00022840"/>
    </source>
</evidence>
<dbReference type="GO" id="GO:0016851">
    <property type="term" value="F:magnesium chelatase activity"/>
    <property type="evidence" value="ECO:0007669"/>
    <property type="project" value="UniProtKB-EC"/>
</dbReference>
<dbReference type="PANTHER" id="PTHR44119">
    <property type="entry name" value="MAGNESIUM-CHELATASE SUBUNIT CHLH, CHLOROPLASTIC"/>
    <property type="match status" value="1"/>
</dbReference>
<evidence type="ECO:0000313" key="12">
    <source>
        <dbReference type="EMBL" id="GFH28327.1"/>
    </source>
</evidence>
<keyword evidence="3" id="KW-0602">Photosynthesis</keyword>
<evidence type="ECO:0000256" key="9">
    <source>
        <dbReference type="ARBA" id="ARBA00048693"/>
    </source>
</evidence>
<evidence type="ECO:0000256" key="2">
    <source>
        <dbReference type="ARBA" id="ARBA00012825"/>
    </source>
</evidence>
<dbReference type="Pfam" id="PF02514">
    <property type="entry name" value="CobN-Mg_chel"/>
    <property type="match status" value="2"/>
</dbReference>